<dbReference type="PANTHER" id="PTHR43384">
    <property type="entry name" value="SEPTUM SITE-DETERMINING PROTEIN MIND HOMOLOG, CHLOROPLASTIC-RELATED"/>
    <property type="match status" value="1"/>
</dbReference>
<dbReference type="RefSeq" id="WP_158032737.1">
    <property type="nucleotide sequence ID" value="NZ_ML708611.1"/>
</dbReference>
<dbReference type="NCBIfam" id="TIGR03815">
    <property type="entry name" value="CpaE_hom_Actino"/>
    <property type="match status" value="1"/>
</dbReference>
<dbReference type="OrthoDB" id="3252838at2"/>
<gene>
    <name evidence="3" type="ORF">FCK90_02600</name>
</gene>
<evidence type="ECO:0000259" key="2">
    <source>
        <dbReference type="Pfam" id="PF26563"/>
    </source>
</evidence>
<dbReference type="Gene3D" id="3.40.50.300">
    <property type="entry name" value="P-loop containing nucleotide triphosphate hydrolases"/>
    <property type="match status" value="1"/>
</dbReference>
<evidence type="ECO:0000313" key="3">
    <source>
        <dbReference type="EMBL" id="KAA9395312.1"/>
    </source>
</evidence>
<proteinExistence type="predicted"/>
<feature type="region of interest" description="Disordered" evidence="1">
    <location>
        <begin position="1"/>
        <end position="54"/>
    </location>
</feature>
<dbReference type="GO" id="GO:0009898">
    <property type="term" value="C:cytoplasmic side of plasma membrane"/>
    <property type="evidence" value="ECO:0007669"/>
    <property type="project" value="TreeGrafter"/>
</dbReference>
<dbReference type="GO" id="GO:0016887">
    <property type="term" value="F:ATP hydrolysis activity"/>
    <property type="evidence" value="ECO:0007669"/>
    <property type="project" value="TreeGrafter"/>
</dbReference>
<dbReference type="GO" id="GO:0051782">
    <property type="term" value="P:negative regulation of cell division"/>
    <property type="evidence" value="ECO:0007669"/>
    <property type="project" value="TreeGrafter"/>
</dbReference>
<evidence type="ECO:0000313" key="4">
    <source>
        <dbReference type="Proteomes" id="UP000325957"/>
    </source>
</evidence>
<dbReference type="GO" id="GO:0005524">
    <property type="term" value="F:ATP binding"/>
    <property type="evidence" value="ECO:0007669"/>
    <property type="project" value="TreeGrafter"/>
</dbReference>
<accession>A0A5J5L0D4</accession>
<dbReference type="InterPro" id="IPR022521">
    <property type="entry name" value="Rv3660c"/>
</dbReference>
<dbReference type="Proteomes" id="UP000325957">
    <property type="component" value="Unassembled WGS sequence"/>
</dbReference>
<comment type="caution">
    <text evidence="3">The sequence shown here is derived from an EMBL/GenBank/DDBJ whole genome shotgun (WGS) entry which is preliminary data.</text>
</comment>
<dbReference type="GO" id="GO:0005829">
    <property type="term" value="C:cytosol"/>
    <property type="evidence" value="ECO:0007669"/>
    <property type="project" value="TreeGrafter"/>
</dbReference>
<dbReference type="EMBL" id="SZWF01000002">
    <property type="protein sequence ID" value="KAA9395312.1"/>
    <property type="molecule type" value="Genomic_DNA"/>
</dbReference>
<dbReference type="SUPFAM" id="SSF52540">
    <property type="entry name" value="P-loop containing nucleoside triphosphate hydrolases"/>
    <property type="match status" value="1"/>
</dbReference>
<sequence>MNTAHISGRRAARIGRPDETTGTQDGMGGLPGEGRFAGPEAGPCPDASGTDGAAADQVVSGEGQRVGLVTSDSALRELVAGICASAGASLRVAAADTSLRGIDIQLCDVQALADGRVPHGRSGREVVLLGRAEDTGLWDAAALLGGCPVAVLPEAESWLADRLAPRPAPGEGSPAVVIGVAGAVGGIGTSTLACWLAADAAARGVQSVLVDGDPDACGLDLLLGLESLEALRWPDLYGSKGVLRPEQLWPLLPGHAETANLRWLSWGRDLPSQDQVPGNAVVTALRGAVEAVVVDLGRIRAGGTVLANQCDIVVVAMPRTVRGVLAAHRATSLLGSTPVEYVLCGVDVADVDGALVAETLGREPVGHLRFDGRVPEATEIGRLLDRGARRRHARAVGRMWDELNDIVRSAAAGAREGEHS</sequence>
<dbReference type="InterPro" id="IPR027417">
    <property type="entry name" value="P-loop_NTPase"/>
</dbReference>
<dbReference type="Pfam" id="PF26563">
    <property type="entry name" value="Rv3660c_N"/>
    <property type="match status" value="1"/>
</dbReference>
<keyword evidence="4" id="KW-1185">Reference proteome</keyword>
<dbReference type="InterPro" id="IPR059050">
    <property type="entry name" value="Rv3660c_N"/>
</dbReference>
<dbReference type="InterPro" id="IPR050625">
    <property type="entry name" value="ParA/MinD_ATPase"/>
</dbReference>
<feature type="domain" description="Rv3660c-like CheY-like N-terminal" evidence="2">
    <location>
        <begin position="69"/>
        <end position="170"/>
    </location>
</feature>
<dbReference type="AlphaFoldDB" id="A0A5J5L0D4"/>
<organism evidence="3 4">
    <name type="scientific">Kocuria coralli</name>
    <dbReference type="NCBI Taxonomy" id="1461025"/>
    <lineage>
        <taxon>Bacteria</taxon>
        <taxon>Bacillati</taxon>
        <taxon>Actinomycetota</taxon>
        <taxon>Actinomycetes</taxon>
        <taxon>Micrococcales</taxon>
        <taxon>Micrococcaceae</taxon>
        <taxon>Kocuria</taxon>
    </lineage>
</organism>
<dbReference type="PANTHER" id="PTHR43384:SF11">
    <property type="entry name" value="SEPTUM SITE DETERMINING PROTEIN"/>
    <property type="match status" value="1"/>
</dbReference>
<reference evidence="3 4" key="1">
    <citation type="submission" date="2019-05" db="EMBL/GenBank/DDBJ databases">
        <title>Kocuria coralli sp. nov., a novel actinobacterium isolated from coral reef seawater.</title>
        <authorList>
            <person name="Li J."/>
        </authorList>
    </citation>
    <scope>NUCLEOTIDE SEQUENCE [LARGE SCALE GENOMIC DNA]</scope>
    <source>
        <strain evidence="3 4">SCSIO 13007</strain>
    </source>
</reference>
<name>A0A5J5L0D4_9MICC</name>
<evidence type="ECO:0000256" key="1">
    <source>
        <dbReference type="SAM" id="MobiDB-lite"/>
    </source>
</evidence>
<protein>
    <recommendedName>
        <fullName evidence="2">Rv3660c-like CheY-like N-terminal domain-containing protein</fullName>
    </recommendedName>
</protein>